<comment type="caution">
    <text evidence="1">The sequence shown here is derived from an EMBL/GenBank/DDBJ whole genome shotgun (WGS) entry which is preliminary data.</text>
</comment>
<evidence type="ECO:0000313" key="2">
    <source>
        <dbReference type="Proteomes" id="UP000321424"/>
    </source>
</evidence>
<dbReference type="Proteomes" id="UP000321424">
    <property type="component" value="Unassembled WGS sequence"/>
</dbReference>
<evidence type="ECO:0000313" key="1">
    <source>
        <dbReference type="EMBL" id="GEM38174.1"/>
    </source>
</evidence>
<protein>
    <submittedName>
        <fullName evidence="1">Uncharacterized protein</fullName>
    </submittedName>
</protein>
<accession>A0A511MBY8</accession>
<sequence length="75" mass="8080">MSGERDVLAGKPADENVDGFYFAPADFGDVTQVGHLGPVVCEYPAGGGVVFAVPYKARSWKELQRCEIECSSARK</sequence>
<proteinExistence type="predicted"/>
<organism evidence="1 2">
    <name type="scientific">Nocardia ninae NBRC 108245</name>
    <dbReference type="NCBI Taxonomy" id="1210091"/>
    <lineage>
        <taxon>Bacteria</taxon>
        <taxon>Bacillati</taxon>
        <taxon>Actinomycetota</taxon>
        <taxon>Actinomycetes</taxon>
        <taxon>Mycobacteriales</taxon>
        <taxon>Nocardiaceae</taxon>
        <taxon>Nocardia</taxon>
    </lineage>
</organism>
<reference evidence="1 2" key="1">
    <citation type="submission" date="2019-07" db="EMBL/GenBank/DDBJ databases">
        <title>Whole genome shotgun sequence of Nocardia ninae NBRC 108245.</title>
        <authorList>
            <person name="Hosoyama A."/>
            <person name="Uohara A."/>
            <person name="Ohji S."/>
            <person name="Ichikawa N."/>
        </authorList>
    </citation>
    <scope>NUCLEOTIDE SEQUENCE [LARGE SCALE GENOMIC DNA]</scope>
    <source>
        <strain evidence="1 2">NBRC 108245</strain>
    </source>
</reference>
<gene>
    <name evidence="1" type="ORF">NN4_26930</name>
</gene>
<dbReference type="EMBL" id="BJXA01000014">
    <property type="protein sequence ID" value="GEM38174.1"/>
    <property type="molecule type" value="Genomic_DNA"/>
</dbReference>
<dbReference type="AlphaFoldDB" id="A0A511MBY8"/>
<keyword evidence="2" id="KW-1185">Reference proteome</keyword>
<name>A0A511MBY8_9NOCA</name>